<keyword evidence="6 12" id="KW-0812">Transmembrane</keyword>
<reference evidence="13" key="1">
    <citation type="submission" date="2020-02" db="EMBL/GenBank/DDBJ databases">
        <authorList>
            <person name="Meier V. D."/>
        </authorList>
    </citation>
    <scope>NUCLEOTIDE SEQUENCE</scope>
    <source>
        <strain evidence="13">AVDCRST_MAG28</strain>
    </source>
</reference>
<dbReference type="PIRSF" id="PIRSF006446">
    <property type="entry name" value="Cyt_quinol_oxidase_1"/>
    <property type="match status" value="1"/>
</dbReference>
<keyword evidence="4 12" id="KW-1003">Cell membrane</keyword>
<sequence>MDNLIAARGVFGMSLSFHIMFAALGVVMPFFLLLSQGLYLKKKDPVYLALNKKWTTAFAITYAIGAVSGTVLTFGLGLFWPRFMDFAGPMIGVPLSIEVMFFLLEAIFLGIYLFGRDLLSPWVHWLSAVPLLVGGFASMVVVILANSWMNTPVGFTLDEAGQVADVEVFRAMFSPSWYAETSHMTVAAFEAVGFAFAAIYAWGMIRGRHDEYHKKGFFMGMIVVTLAAPLMIFSGDHTARQLAANEPAKLAAIEPLYETEAGAGISIGGIPDNEAGEVKYDIEIPYMLSILSYDDPNATVQGLNEFPEDERPNPLAMWWAYDAMTGIGFFLAALIPVFWIFYWRYRGVPTYRPLLYAITLSGFLGFLAIELGWLTTEEGRQPWVAQGVMRIEEGYTLAPGIGVAFIAFALLYLFLASTLIWLLKRIATGAPPEEEVEEAQRQEESEGAYAL</sequence>
<evidence type="ECO:0000256" key="4">
    <source>
        <dbReference type="ARBA" id="ARBA00022475"/>
    </source>
</evidence>
<keyword evidence="13" id="KW-0560">Oxidoreductase</keyword>
<comment type="similarity">
    <text evidence="2 12">Belongs to the cytochrome ubiquinol oxidase subunit 1 family.</text>
</comment>
<feature type="transmembrane region" description="Helical" evidence="12">
    <location>
        <begin position="217"/>
        <end position="235"/>
    </location>
</feature>
<evidence type="ECO:0000256" key="8">
    <source>
        <dbReference type="ARBA" id="ARBA00022982"/>
    </source>
</evidence>
<feature type="transmembrane region" description="Helical" evidence="12">
    <location>
        <begin position="184"/>
        <end position="205"/>
    </location>
</feature>
<feature type="transmembrane region" description="Helical" evidence="12">
    <location>
        <begin position="15"/>
        <end position="34"/>
    </location>
</feature>
<dbReference type="GO" id="GO:0046872">
    <property type="term" value="F:metal ion binding"/>
    <property type="evidence" value="ECO:0007669"/>
    <property type="project" value="UniProtKB-UniRule"/>
</dbReference>
<name>A0A6J4QLV8_9ACTN</name>
<evidence type="ECO:0000256" key="6">
    <source>
        <dbReference type="ARBA" id="ARBA00022692"/>
    </source>
</evidence>
<dbReference type="AlphaFoldDB" id="A0A6J4QLV8"/>
<protein>
    <submittedName>
        <fullName evidence="13">Cytochrome bd terminal oxidase subunit I</fullName>
        <ecNumber evidence="13">1.10.3.-</ecNumber>
    </submittedName>
</protein>
<evidence type="ECO:0000256" key="12">
    <source>
        <dbReference type="PIRNR" id="PIRNR006446"/>
    </source>
</evidence>
<dbReference type="GO" id="GO:0020037">
    <property type="term" value="F:heme binding"/>
    <property type="evidence" value="ECO:0007669"/>
    <property type="project" value="TreeGrafter"/>
</dbReference>
<evidence type="ECO:0000256" key="1">
    <source>
        <dbReference type="ARBA" id="ARBA00004651"/>
    </source>
</evidence>
<evidence type="ECO:0000256" key="7">
    <source>
        <dbReference type="ARBA" id="ARBA00022723"/>
    </source>
</evidence>
<keyword evidence="7 12" id="KW-0479">Metal-binding</keyword>
<dbReference type="PANTHER" id="PTHR30365">
    <property type="entry name" value="CYTOCHROME D UBIQUINOL OXIDASE"/>
    <property type="match status" value="1"/>
</dbReference>
<comment type="subcellular location">
    <subcellularLocation>
        <location evidence="1">Cell membrane</location>
        <topology evidence="1">Multi-pass membrane protein</topology>
    </subcellularLocation>
</comment>
<feature type="transmembrane region" description="Helical" evidence="12">
    <location>
        <begin position="91"/>
        <end position="115"/>
    </location>
</feature>
<keyword evidence="9 12" id="KW-1133">Transmembrane helix</keyword>
<dbReference type="EC" id="1.10.3.-" evidence="13"/>
<evidence type="ECO:0000256" key="2">
    <source>
        <dbReference type="ARBA" id="ARBA00009819"/>
    </source>
</evidence>
<evidence type="ECO:0000256" key="9">
    <source>
        <dbReference type="ARBA" id="ARBA00022989"/>
    </source>
</evidence>
<keyword evidence="10 12" id="KW-0408">Iron</keyword>
<dbReference type="InterPro" id="IPR002585">
    <property type="entry name" value="Cyt-d_ubiquinol_oxidase_su_1"/>
</dbReference>
<gene>
    <name evidence="13" type="ORF">AVDCRST_MAG28-1141</name>
</gene>
<dbReference type="GO" id="GO:0016682">
    <property type="term" value="F:oxidoreductase activity, acting on diphenols and related substances as donors, oxygen as acceptor"/>
    <property type="evidence" value="ECO:0007669"/>
    <property type="project" value="TreeGrafter"/>
</dbReference>
<keyword evidence="11 12" id="KW-0472">Membrane</keyword>
<evidence type="ECO:0000256" key="3">
    <source>
        <dbReference type="ARBA" id="ARBA00022448"/>
    </source>
</evidence>
<dbReference type="EMBL" id="CADCVE010000025">
    <property type="protein sequence ID" value="CAA9448734.1"/>
    <property type="molecule type" value="Genomic_DNA"/>
</dbReference>
<keyword evidence="5 12" id="KW-0349">Heme</keyword>
<feature type="transmembrane region" description="Helical" evidence="12">
    <location>
        <begin position="354"/>
        <end position="374"/>
    </location>
</feature>
<dbReference type="GO" id="GO:0070069">
    <property type="term" value="C:cytochrome complex"/>
    <property type="evidence" value="ECO:0007669"/>
    <property type="project" value="UniProtKB-UniRule"/>
</dbReference>
<evidence type="ECO:0000256" key="11">
    <source>
        <dbReference type="ARBA" id="ARBA00023136"/>
    </source>
</evidence>
<evidence type="ECO:0000313" key="13">
    <source>
        <dbReference type="EMBL" id="CAA9448734.1"/>
    </source>
</evidence>
<feature type="transmembrane region" description="Helical" evidence="12">
    <location>
        <begin position="54"/>
        <end position="79"/>
    </location>
</feature>
<dbReference type="PANTHER" id="PTHR30365:SF14">
    <property type="entry name" value="CYTOCHROME BD MENAQUINOL OXIDASE SUBUNIT I-RELATED"/>
    <property type="match status" value="1"/>
</dbReference>
<dbReference type="GO" id="GO:0009055">
    <property type="term" value="F:electron transfer activity"/>
    <property type="evidence" value="ECO:0007669"/>
    <property type="project" value="UniProtKB-UniRule"/>
</dbReference>
<dbReference type="GO" id="GO:0005886">
    <property type="term" value="C:plasma membrane"/>
    <property type="evidence" value="ECO:0007669"/>
    <property type="project" value="UniProtKB-SubCell"/>
</dbReference>
<dbReference type="Pfam" id="PF01654">
    <property type="entry name" value="Cyt_bd_oxida_I"/>
    <property type="match status" value="1"/>
</dbReference>
<proteinExistence type="inferred from homology"/>
<evidence type="ECO:0000256" key="10">
    <source>
        <dbReference type="ARBA" id="ARBA00023004"/>
    </source>
</evidence>
<organism evidence="13">
    <name type="scientific">uncultured Rubrobacteraceae bacterium</name>
    <dbReference type="NCBI Taxonomy" id="349277"/>
    <lineage>
        <taxon>Bacteria</taxon>
        <taxon>Bacillati</taxon>
        <taxon>Actinomycetota</taxon>
        <taxon>Rubrobacteria</taxon>
        <taxon>Rubrobacterales</taxon>
        <taxon>Rubrobacteraceae</taxon>
        <taxon>environmental samples</taxon>
    </lineage>
</organism>
<keyword evidence="8 12" id="KW-0249">Electron transport</keyword>
<feature type="transmembrane region" description="Helical" evidence="12">
    <location>
        <begin position="122"/>
        <end position="145"/>
    </location>
</feature>
<feature type="transmembrane region" description="Helical" evidence="12">
    <location>
        <begin position="394"/>
        <end position="415"/>
    </location>
</feature>
<keyword evidence="3 12" id="KW-0813">Transport</keyword>
<accession>A0A6J4QLV8</accession>
<evidence type="ECO:0000256" key="5">
    <source>
        <dbReference type="ARBA" id="ARBA00022617"/>
    </source>
</evidence>
<dbReference type="GO" id="GO:0019646">
    <property type="term" value="P:aerobic electron transport chain"/>
    <property type="evidence" value="ECO:0007669"/>
    <property type="project" value="InterPro"/>
</dbReference>
<feature type="transmembrane region" description="Helical" evidence="12">
    <location>
        <begin position="318"/>
        <end position="342"/>
    </location>
</feature>